<comment type="subcellular location">
    <subcellularLocation>
        <location evidence="1">Nucleus</location>
    </subcellularLocation>
</comment>
<dbReference type="EMBL" id="VSRR010013404">
    <property type="protein sequence ID" value="MPC55745.1"/>
    <property type="molecule type" value="Genomic_DNA"/>
</dbReference>
<reference evidence="2 3" key="1">
    <citation type="submission" date="2019-05" db="EMBL/GenBank/DDBJ databases">
        <title>Another draft genome of Portunus trituberculatus and its Hox gene families provides insights of decapod evolution.</title>
        <authorList>
            <person name="Jeong J.-H."/>
            <person name="Song I."/>
            <person name="Kim S."/>
            <person name="Choi T."/>
            <person name="Kim D."/>
            <person name="Ryu S."/>
            <person name="Kim W."/>
        </authorList>
    </citation>
    <scope>NUCLEOTIDE SEQUENCE [LARGE SCALE GENOMIC DNA]</scope>
    <source>
        <tissue evidence="2">Muscle</tissue>
    </source>
</reference>
<protein>
    <submittedName>
        <fullName evidence="2">Uncharacterized protein</fullName>
    </submittedName>
</protein>
<dbReference type="GO" id="GO:0005634">
    <property type="term" value="C:nucleus"/>
    <property type="evidence" value="ECO:0007669"/>
    <property type="project" value="UniProtKB-SubCell"/>
</dbReference>
<sequence>MAERMWFMWQWKHGHSIRNIAKQTRRSPTTVRKWVKRLQKEEHQVTKAVNDKFMVPFVSYAMTNLMSHNIHVEYFHPMHLNRPVSNEHFRSIGFSPQFSSSLGNSLSSFI</sequence>
<dbReference type="Proteomes" id="UP000324222">
    <property type="component" value="Unassembled WGS sequence"/>
</dbReference>
<comment type="caution">
    <text evidence="2">The sequence shown here is derived from an EMBL/GenBank/DDBJ whole genome shotgun (WGS) entry which is preliminary data.</text>
</comment>
<proteinExistence type="predicted"/>
<dbReference type="InterPro" id="IPR009057">
    <property type="entry name" value="Homeodomain-like_sf"/>
</dbReference>
<name>A0A5B7GEC7_PORTR</name>
<evidence type="ECO:0000313" key="2">
    <source>
        <dbReference type="EMBL" id="MPC55745.1"/>
    </source>
</evidence>
<organism evidence="2 3">
    <name type="scientific">Portunus trituberculatus</name>
    <name type="common">Swimming crab</name>
    <name type="synonym">Neptunus trituberculatus</name>
    <dbReference type="NCBI Taxonomy" id="210409"/>
    <lineage>
        <taxon>Eukaryota</taxon>
        <taxon>Metazoa</taxon>
        <taxon>Ecdysozoa</taxon>
        <taxon>Arthropoda</taxon>
        <taxon>Crustacea</taxon>
        <taxon>Multicrustacea</taxon>
        <taxon>Malacostraca</taxon>
        <taxon>Eumalacostraca</taxon>
        <taxon>Eucarida</taxon>
        <taxon>Decapoda</taxon>
        <taxon>Pleocyemata</taxon>
        <taxon>Brachyura</taxon>
        <taxon>Eubrachyura</taxon>
        <taxon>Portunoidea</taxon>
        <taxon>Portunidae</taxon>
        <taxon>Portuninae</taxon>
        <taxon>Portunus</taxon>
    </lineage>
</organism>
<keyword evidence="3" id="KW-1185">Reference proteome</keyword>
<dbReference type="SUPFAM" id="SSF46689">
    <property type="entry name" value="Homeodomain-like"/>
    <property type="match status" value="1"/>
</dbReference>
<dbReference type="AlphaFoldDB" id="A0A5B7GEC7"/>
<dbReference type="Pfam" id="PF13384">
    <property type="entry name" value="HTH_23"/>
    <property type="match status" value="1"/>
</dbReference>
<accession>A0A5B7GEC7</accession>
<evidence type="ECO:0000313" key="3">
    <source>
        <dbReference type="Proteomes" id="UP000324222"/>
    </source>
</evidence>
<evidence type="ECO:0000256" key="1">
    <source>
        <dbReference type="ARBA" id="ARBA00004123"/>
    </source>
</evidence>
<gene>
    <name evidence="2" type="ORF">E2C01_049689</name>
</gene>